<evidence type="ECO:0000313" key="7">
    <source>
        <dbReference type="EMBL" id="MDT0262434.1"/>
    </source>
</evidence>
<keyword evidence="2" id="KW-0229">DNA integration</keyword>
<reference evidence="8" key="1">
    <citation type="submission" date="2023-07" db="EMBL/GenBank/DDBJ databases">
        <title>30 novel species of actinomycetes from the DSMZ collection.</title>
        <authorList>
            <person name="Nouioui I."/>
        </authorList>
    </citation>
    <scope>NUCLEOTIDE SEQUENCE [LARGE SCALE GENOMIC DNA]</scope>
    <source>
        <strain evidence="8">DSM 44399</strain>
    </source>
</reference>
<dbReference type="PANTHER" id="PTHR30461">
    <property type="entry name" value="DNA-INVERTASE FROM LAMBDOID PROPHAGE"/>
    <property type="match status" value="1"/>
</dbReference>
<accession>A0ABU2JCM7</accession>
<dbReference type="InterPro" id="IPR036162">
    <property type="entry name" value="Resolvase-like_N_sf"/>
</dbReference>
<dbReference type="Pfam" id="PF00239">
    <property type="entry name" value="Resolvase"/>
    <property type="match status" value="1"/>
</dbReference>
<dbReference type="InterPro" id="IPR009057">
    <property type="entry name" value="Homeodomain-like_sf"/>
</dbReference>
<comment type="caution">
    <text evidence="7">The sequence shown here is derived from an EMBL/GenBank/DDBJ whole genome shotgun (WGS) entry which is preliminary data.</text>
</comment>
<keyword evidence="3" id="KW-0238">DNA-binding</keyword>
<evidence type="ECO:0000256" key="3">
    <source>
        <dbReference type="ARBA" id="ARBA00023125"/>
    </source>
</evidence>
<dbReference type="InterPro" id="IPR006118">
    <property type="entry name" value="Recombinase_CS"/>
</dbReference>
<dbReference type="CDD" id="cd03768">
    <property type="entry name" value="SR_ResInv"/>
    <property type="match status" value="1"/>
</dbReference>
<keyword evidence="4" id="KW-0233">DNA recombination</keyword>
<keyword evidence="8" id="KW-1185">Reference proteome</keyword>
<dbReference type="InterPro" id="IPR050639">
    <property type="entry name" value="SSR_resolvase"/>
</dbReference>
<proteinExistence type="inferred from homology"/>
<dbReference type="Pfam" id="PF02796">
    <property type="entry name" value="HTH_7"/>
    <property type="match status" value="1"/>
</dbReference>
<dbReference type="SUPFAM" id="SSF53041">
    <property type="entry name" value="Resolvase-like"/>
    <property type="match status" value="1"/>
</dbReference>
<dbReference type="EMBL" id="JAVREH010000018">
    <property type="protein sequence ID" value="MDT0262434.1"/>
    <property type="molecule type" value="Genomic_DNA"/>
</dbReference>
<evidence type="ECO:0000259" key="6">
    <source>
        <dbReference type="PROSITE" id="PS51736"/>
    </source>
</evidence>
<evidence type="ECO:0000256" key="5">
    <source>
        <dbReference type="PROSITE-ProRule" id="PRU10137"/>
    </source>
</evidence>
<dbReference type="SMART" id="SM00857">
    <property type="entry name" value="Resolvase"/>
    <property type="match status" value="1"/>
</dbReference>
<dbReference type="Gene3D" id="1.10.10.60">
    <property type="entry name" value="Homeodomain-like"/>
    <property type="match status" value="1"/>
</dbReference>
<dbReference type="CDD" id="cd00569">
    <property type="entry name" value="HTH_Hin_like"/>
    <property type="match status" value="1"/>
</dbReference>
<evidence type="ECO:0000256" key="4">
    <source>
        <dbReference type="ARBA" id="ARBA00023172"/>
    </source>
</evidence>
<dbReference type="SUPFAM" id="SSF46689">
    <property type="entry name" value="Homeodomain-like"/>
    <property type="match status" value="1"/>
</dbReference>
<feature type="domain" description="Resolvase/invertase-type recombinase catalytic" evidence="6">
    <location>
        <begin position="4"/>
        <end position="139"/>
    </location>
</feature>
<gene>
    <name evidence="7" type="ORF">RM423_13635</name>
</gene>
<dbReference type="InterPro" id="IPR006119">
    <property type="entry name" value="Resolv_N"/>
</dbReference>
<evidence type="ECO:0000313" key="8">
    <source>
        <dbReference type="Proteomes" id="UP001183176"/>
    </source>
</evidence>
<sequence>MTNYRYGYVRVSTLEQDPAGQLDAMAAAGVERERVFVERASGALDSRPELAKLLGVLRPGDTLVVWRLDRLGRSTSHLIQTVTELGERGIGFHSLTEAIDTTTSAGRLLFGILASLAAFERDVIRERTMAGLAAARARGNVGGRPPIMTPEKLAVARQMLDAGTPKSVVAKTIGVSRPTLYTHLGRLLNDGVTR</sequence>
<dbReference type="PROSITE" id="PS51736">
    <property type="entry name" value="RECOMBINASES_3"/>
    <property type="match status" value="1"/>
</dbReference>
<organism evidence="7 8">
    <name type="scientific">Jatrophihabitans lederbergiae</name>
    <dbReference type="NCBI Taxonomy" id="3075547"/>
    <lineage>
        <taxon>Bacteria</taxon>
        <taxon>Bacillati</taxon>
        <taxon>Actinomycetota</taxon>
        <taxon>Actinomycetes</taxon>
        <taxon>Jatrophihabitantales</taxon>
        <taxon>Jatrophihabitantaceae</taxon>
        <taxon>Jatrophihabitans</taxon>
    </lineage>
</organism>
<feature type="active site" description="O-(5'-phospho-DNA)-serine intermediate" evidence="5">
    <location>
        <position position="12"/>
    </location>
</feature>
<name>A0ABU2JCM7_9ACTN</name>
<dbReference type="RefSeq" id="WP_311423583.1">
    <property type="nucleotide sequence ID" value="NZ_JAVREH010000018.1"/>
</dbReference>
<dbReference type="PROSITE" id="PS00397">
    <property type="entry name" value="RECOMBINASES_1"/>
    <property type="match status" value="1"/>
</dbReference>
<dbReference type="InterPro" id="IPR006120">
    <property type="entry name" value="Resolvase_HTH_dom"/>
</dbReference>
<protein>
    <submittedName>
        <fullName evidence="7">Recombinase family protein</fullName>
    </submittedName>
</protein>
<dbReference type="Gene3D" id="3.40.50.1390">
    <property type="entry name" value="Resolvase, N-terminal catalytic domain"/>
    <property type="match status" value="1"/>
</dbReference>
<evidence type="ECO:0000256" key="2">
    <source>
        <dbReference type="ARBA" id="ARBA00022908"/>
    </source>
</evidence>
<comment type="similarity">
    <text evidence="1">Belongs to the site-specific recombinase resolvase family.</text>
</comment>
<dbReference type="Proteomes" id="UP001183176">
    <property type="component" value="Unassembled WGS sequence"/>
</dbReference>
<dbReference type="PANTHER" id="PTHR30461:SF2">
    <property type="entry name" value="SERINE RECOMBINASE PINE-RELATED"/>
    <property type="match status" value="1"/>
</dbReference>
<dbReference type="PROSITE" id="PS00398">
    <property type="entry name" value="RECOMBINASES_2"/>
    <property type="match status" value="1"/>
</dbReference>
<evidence type="ECO:0000256" key="1">
    <source>
        <dbReference type="ARBA" id="ARBA00009913"/>
    </source>
</evidence>